<evidence type="ECO:0000259" key="1">
    <source>
        <dbReference type="Pfam" id="PF11738"/>
    </source>
</evidence>
<dbReference type="Gene3D" id="3.90.640.20">
    <property type="entry name" value="Heat-shock cognate protein, ATPase"/>
    <property type="match status" value="1"/>
</dbReference>
<dbReference type="InterPro" id="IPR021729">
    <property type="entry name" value="DUF3298"/>
</dbReference>
<dbReference type="RefSeq" id="WP_330106989.1">
    <property type="nucleotide sequence ID" value="NZ_JAZDQT010000001.1"/>
</dbReference>
<dbReference type="InterPro" id="IPR037126">
    <property type="entry name" value="PdaC/RsiV-like_sf"/>
</dbReference>
<dbReference type="PROSITE" id="PS51257">
    <property type="entry name" value="PROKAR_LIPOPROTEIN"/>
    <property type="match status" value="1"/>
</dbReference>
<dbReference type="Proteomes" id="UP001336835">
    <property type="component" value="Unassembled WGS sequence"/>
</dbReference>
<evidence type="ECO:0000313" key="3">
    <source>
        <dbReference type="EMBL" id="MEE1944623.1"/>
    </source>
</evidence>
<feature type="domain" description="Deacetylase PdaC" evidence="2">
    <location>
        <begin position="59"/>
        <end position="154"/>
    </location>
</feature>
<evidence type="ECO:0000259" key="2">
    <source>
        <dbReference type="Pfam" id="PF13739"/>
    </source>
</evidence>
<reference evidence="3 4" key="1">
    <citation type="submission" date="2024-01" db="EMBL/GenBank/DDBJ databases">
        <title>Pedobacter sp. nov., isolated from fresh soil.</title>
        <authorList>
            <person name="Le N.T.T."/>
        </authorList>
    </citation>
    <scope>NUCLEOTIDE SEQUENCE [LARGE SCALE GENOMIC DNA]</scope>
    <source>
        <strain evidence="3 4">KR3-3</strain>
    </source>
</reference>
<dbReference type="EMBL" id="JAZDQT010000001">
    <property type="protein sequence ID" value="MEE1944623.1"/>
    <property type="molecule type" value="Genomic_DNA"/>
</dbReference>
<gene>
    <name evidence="3" type="ORF">VRU48_05860</name>
</gene>
<organism evidence="3 4">
    <name type="scientific">Pedobacter albus</name>
    <dbReference type="NCBI Taxonomy" id="3113905"/>
    <lineage>
        <taxon>Bacteria</taxon>
        <taxon>Pseudomonadati</taxon>
        <taxon>Bacteroidota</taxon>
        <taxon>Sphingobacteriia</taxon>
        <taxon>Sphingobacteriales</taxon>
        <taxon>Sphingobacteriaceae</taxon>
        <taxon>Pedobacter</taxon>
    </lineage>
</organism>
<feature type="domain" description="DUF3298" evidence="1">
    <location>
        <begin position="173"/>
        <end position="250"/>
    </location>
</feature>
<evidence type="ECO:0000313" key="4">
    <source>
        <dbReference type="Proteomes" id="UP001336835"/>
    </source>
</evidence>
<protein>
    <submittedName>
        <fullName evidence="3">DUF3298 domain-containing protein</fullName>
    </submittedName>
</protein>
<dbReference type="Gene3D" id="3.30.565.40">
    <property type="entry name" value="Fervidobacterium nodosum Rt17-B1 like"/>
    <property type="match status" value="1"/>
</dbReference>
<sequence length="269" mass="30221">MKKLGFLLVAVMAISSCQNKPEKSGESAAAPADTLAYAYDSVKVLSKNLVKPGKNEYADTANAVIKFPTFKNDSLNNYIKRQVFDYIAKEEKVTSYLDIASSFIKGYDDFYKEEPNTGQWWYLLIDIKVLRQTSNYIALEHTHADYTGGAHGNTMVSYINYNPKTNLPVVLDSLIQPGKMADLLKVAETIFRKDKKLSPTETLEGKFYFNKGIFNLPQNFYVSDKGLVFLYNAYEIDAYAAGRTILTIPFAQLQQIAKPNSLLTSTPTH</sequence>
<accession>A0ABU7I582</accession>
<comment type="caution">
    <text evidence="3">The sequence shown here is derived from an EMBL/GenBank/DDBJ whole genome shotgun (WGS) entry which is preliminary data.</text>
</comment>
<dbReference type="Pfam" id="PF11738">
    <property type="entry name" value="DUF3298"/>
    <property type="match status" value="1"/>
</dbReference>
<keyword evidence="4" id="KW-1185">Reference proteome</keyword>
<proteinExistence type="predicted"/>
<dbReference type="InterPro" id="IPR025303">
    <property type="entry name" value="PdaC"/>
</dbReference>
<dbReference type="Pfam" id="PF13739">
    <property type="entry name" value="PdaC"/>
    <property type="match status" value="1"/>
</dbReference>
<name>A0ABU7I582_9SPHI</name>